<reference evidence="13" key="2">
    <citation type="submission" date="2025-08" db="UniProtKB">
        <authorList>
            <consortium name="Ensembl"/>
        </authorList>
    </citation>
    <scope>IDENTIFICATION</scope>
</reference>
<feature type="region of interest" description="Disordered" evidence="11">
    <location>
        <begin position="51"/>
        <end position="97"/>
    </location>
</feature>
<dbReference type="Pfam" id="PF14988">
    <property type="entry name" value="DUF4515"/>
    <property type="match status" value="1"/>
</dbReference>
<proteinExistence type="inferred from homology"/>
<dbReference type="Ensembl" id="ENSSAUT00010011700.1">
    <property type="protein sequence ID" value="ENSSAUP00010010999.1"/>
    <property type="gene ID" value="ENSSAUG00010005312.1"/>
</dbReference>
<dbReference type="PANTHER" id="PTHR14845:SF5">
    <property type="entry name" value="BASAL BODY-ORIENTATION FACTOR 1"/>
    <property type="match status" value="1"/>
</dbReference>
<keyword evidence="6" id="KW-0969">Cilium</keyword>
<name>A0A671UE61_SPAAU</name>
<feature type="coiled-coil region" evidence="10">
    <location>
        <begin position="338"/>
        <end position="414"/>
    </location>
</feature>
<evidence type="ECO:0000256" key="8">
    <source>
        <dbReference type="ARBA" id="ARBA00023273"/>
    </source>
</evidence>
<dbReference type="InParanoid" id="A0A671UE61"/>
<evidence type="ECO:0000256" key="11">
    <source>
        <dbReference type="SAM" id="MobiDB-lite"/>
    </source>
</evidence>
<evidence type="ECO:0000313" key="13">
    <source>
        <dbReference type="Ensembl" id="ENSSAUP00010010999.1"/>
    </source>
</evidence>
<accession>A0A671UE61</accession>
<protein>
    <recommendedName>
        <fullName evidence="3">Basal body-orientation factor 1</fullName>
    </recommendedName>
    <alternativeName>
        <fullName evidence="9">Coiled-coil domain-containing protein 176</fullName>
    </alternativeName>
</protein>
<dbReference type="PANTHER" id="PTHR14845">
    <property type="entry name" value="COILED-COIL DOMAIN-CONTAINING 166"/>
    <property type="match status" value="1"/>
</dbReference>
<keyword evidence="14" id="KW-1185">Reference proteome</keyword>
<dbReference type="AlphaFoldDB" id="A0A671UE61"/>
<evidence type="ECO:0000256" key="6">
    <source>
        <dbReference type="ARBA" id="ARBA00023069"/>
    </source>
</evidence>
<organism evidence="13 14">
    <name type="scientific">Sparus aurata</name>
    <name type="common">Gilthead sea bream</name>
    <dbReference type="NCBI Taxonomy" id="8175"/>
    <lineage>
        <taxon>Eukaryota</taxon>
        <taxon>Metazoa</taxon>
        <taxon>Chordata</taxon>
        <taxon>Craniata</taxon>
        <taxon>Vertebrata</taxon>
        <taxon>Euteleostomi</taxon>
        <taxon>Actinopterygii</taxon>
        <taxon>Neopterygii</taxon>
        <taxon>Teleostei</taxon>
        <taxon>Neoteleostei</taxon>
        <taxon>Acanthomorphata</taxon>
        <taxon>Eupercaria</taxon>
        <taxon>Spariformes</taxon>
        <taxon>Sparidae</taxon>
        <taxon>Sparus</taxon>
    </lineage>
</organism>
<evidence type="ECO:0000256" key="4">
    <source>
        <dbReference type="ARBA" id="ARBA00022490"/>
    </source>
</evidence>
<comment type="subcellular location">
    <subcellularLocation>
        <location evidence="1">Cytoplasm</location>
        <location evidence="1">Cytoskeleton</location>
        <location evidence="1">Cilium basal body</location>
    </subcellularLocation>
</comment>
<dbReference type="Proteomes" id="UP000472265">
    <property type="component" value="Chromosome 16"/>
</dbReference>
<keyword evidence="4" id="KW-0963">Cytoplasm</keyword>
<evidence type="ECO:0000256" key="10">
    <source>
        <dbReference type="SAM" id="Coils"/>
    </source>
</evidence>
<dbReference type="GeneTree" id="ENSGT00940000154427"/>
<keyword evidence="7" id="KW-0206">Cytoskeleton</keyword>
<sequence length="560" mass="64985">MTQQQADRVGVWREPCYWFRDRRRERGRESVESTLLTGVFLDELVDVDPAAGAPGVEHDPVEDPGQVDGGGGFGHRLVNLRKGKKDGKQESKADKESDIEKARANAVLWELRFKDREQALNETSEAAFKLGRTNEYLTNQLYRAEQDAIDTAGHWERKRDAYEKEINALQERLRSQEAQARDEQNKLVEEYTLQISELKELFKKKSGDFNTIQDGMKEIKKFQTRKAQMEQELSDIRESMELAEKEHRENLNEMETNFFREKVRLEKEAELKIVQVMEIARKEAIEQLDDASHSVFKENVRLNEALKYHMKEAEDLHKLKNSLETVNASLTLDKKEFEMMVKKNAAQLEAQKEELSKLEAKVASLEQTLEVKAGEQKREWEGQRKELVGIVANHVRLEKQRRERERELREARAQLSTIVSQRRELEDFFHEALAEVRQEITASRKKYIKEARQDYRRRMREATAGGLKFPPIRTFHKGSHSTNSVYSEVEAAARWTHPPGSKVEMSDLTWEQKEQVLGLLFAKMNVQRERKASQHVAPSASSEKSLVEGDADYDTIVTKE</sequence>
<evidence type="ECO:0000259" key="12">
    <source>
        <dbReference type="Pfam" id="PF14988"/>
    </source>
</evidence>
<feature type="domain" description="DUF4515" evidence="12">
    <location>
        <begin position="157"/>
        <end position="330"/>
    </location>
</feature>
<gene>
    <name evidence="13" type="primary">BBOF1</name>
    <name evidence="13" type="synonym">bbof1a</name>
</gene>
<comment type="similarity">
    <text evidence="2">Belongs to the BBOF1 family.</text>
</comment>
<dbReference type="InterPro" id="IPR032777">
    <property type="entry name" value="DUF4515"/>
</dbReference>
<evidence type="ECO:0000256" key="3">
    <source>
        <dbReference type="ARBA" id="ARBA00015392"/>
    </source>
</evidence>
<evidence type="ECO:0000256" key="1">
    <source>
        <dbReference type="ARBA" id="ARBA00004120"/>
    </source>
</evidence>
<evidence type="ECO:0000256" key="7">
    <source>
        <dbReference type="ARBA" id="ARBA00023212"/>
    </source>
</evidence>
<evidence type="ECO:0000256" key="9">
    <source>
        <dbReference type="ARBA" id="ARBA00031573"/>
    </source>
</evidence>
<keyword evidence="5 10" id="KW-0175">Coiled coil</keyword>
<evidence type="ECO:0000256" key="2">
    <source>
        <dbReference type="ARBA" id="ARBA00007508"/>
    </source>
</evidence>
<feature type="region of interest" description="Disordered" evidence="11">
    <location>
        <begin position="531"/>
        <end position="560"/>
    </location>
</feature>
<keyword evidence="8" id="KW-0966">Cell projection</keyword>
<dbReference type="FunCoup" id="A0A671UE61">
    <property type="interactions" value="28"/>
</dbReference>
<feature type="compositionally biased region" description="Basic and acidic residues" evidence="11">
    <location>
        <begin position="86"/>
        <end position="97"/>
    </location>
</feature>
<feature type="coiled-coil region" evidence="10">
    <location>
        <begin position="152"/>
        <end position="257"/>
    </location>
</feature>
<reference evidence="13" key="3">
    <citation type="submission" date="2025-09" db="UniProtKB">
        <authorList>
            <consortium name="Ensembl"/>
        </authorList>
    </citation>
    <scope>IDENTIFICATION</scope>
</reference>
<evidence type="ECO:0000256" key="5">
    <source>
        <dbReference type="ARBA" id="ARBA00023054"/>
    </source>
</evidence>
<dbReference type="OMA" id="MEADKWT"/>
<evidence type="ECO:0000313" key="14">
    <source>
        <dbReference type="Proteomes" id="UP000472265"/>
    </source>
</evidence>
<reference evidence="13" key="1">
    <citation type="submission" date="2021-04" db="EMBL/GenBank/DDBJ databases">
        <authorList>
            <consortium name="Wellcome Sanger Institute Data Sharing"/>
        </authorList>
    </citation>
    <scope>NUCLEOTIDE SEQUENCE [LARGE SCALE GENOMIC DNA]</scope>
</reference>